<name>A0ABQ0Q2G8_9PROT</name>
<reference evidence="1" key="1">
    <citation type="submission" date="2013-04" db="EMBL/GenBank/DDBJ databases">
        <title>The genome sequencing project of 58 acetic acid bacteria.</title>
        <authorList>
            <person name="Okamoto-Kainuma A."/>
            <person name="Ishikawa M."/>
            <person name="Umino S."/>
            <person name="Koizumi Y."/>
            <person name="Shiwa Y."/>
            <person name="Yoshikawa H."/>
            <person name="Matsutani M."/>
            <person name="Matsushita K."/>
        </authorList>
    </citation>
    <scope>NUCLEOTIDE SEQUENCE</scope>
    <source>
        <strain evidence="1">NRIC 0535</strain>
    </source>
</reference>
<dbReference type="RefSeq" id="WP_264815309.1">
    <property type="nucleotide sequence ID" value="NZ_BAPV01000010.1"/>
</dbReference>
<dbReference type="EMBL" id="BAPV01000010">
    <property type="protein sequence ID" value="GBQ88192.1"/>
    <property type="molecule type" value="Genomic_DNA"/>
</dbReference>
<gene>
    <name evidence="1" type="ORF">AA0535_1478</name>
</gene>
<proteinExistence type="predicted"/>
<sequence>MFGAMQMYQMQAMEQHIAQKESRRKESVSRLVRLKEFLRRDLTSLGCQIDETLESVYAPSAFSSRKGLR</sequence>
<dbReference type="Proteomes" id="UP001062776">
    <property type="component" value="Unassembled WGS sequence"/>
</dbReference>
<protein>
    <submittedName>
        <fullName evidence="1">Uncharacterized protein</fullName>
    </submittedName>
</protein>
<comment type="caution">
    <text evidence="1">The sequence shown here is derived from an EMBL/GenBank/DDBJ whole genome shotgun (WGS) entry which is preliminary data.</text>
</comment>
<accession>A0ABQ0Q2G8</accession>
<evidence type="ECO:0000313" key="2">
    <source>
        <dbReference type="Proteomes" id="UP001062776"/>
    </source>
</evidence>
<evidence type="ECO:0000313" key="1">
    <source>
        <dbReference type="EMBL" id="GBQ88192.1"/>
    </source>
</evidence>
<organism evidence="1 2">
    <name type="scientific">Asaia krungthepensis NRIC 0535</name>
    <dbReference type="NCBI Taxonomy" id="1307925"/>
    <lineage>
        <taxon>Bacteria</taxon>
        <taxon>Pseudomonadati</taxon>
        <taxon>Pseudomonadota</taxon>
        <taxon>Alphaproteobacteria</taxon>
        <taxon>Acetobacterales</taxon>
        <taxon>Acetobacteraceae</taxon>
        <taxon>Asaia</taxon>
    </lineage>
</organism>
<keyword evidence="2" id="KW-1185">Reference proteome</keyword>